<name>A0A6M8I0A1_9PROT</name>
<dbReference type="InterPro" id="IPR035965">
    <property type="entry name" value="PAS-like_dom_sf"/>
</dbReference>
<sequence>MSVTLEPLDPTSCDRELIHAPGSIQPHGMMLVAATEDLRVQHVAGDIEHRPGVTASKGQPLKVLISDVIGEKIAALAMPYGMGGFNGTAADVGRRAAGRHRPSRRHPHHSRT</sequence>
<accession>A0A6M8I0A1</accession>
<dbReference type="AlphaFoldDB" id="A0A6M8I0A1"/>
<dbReference type="GO" id="GO:0006355">
    <property type="term" value="P:regulation of DNA-templated transcription"/>
    <property type="evidence" value="ECO:0007669"/>
    <property type="project" value="InterPro"/>
</dbReference>
<geneLocation type="plasmid" evidence="3 4">
    <name>unnamed4</name>
</geneLocation>
<protein>
    <recommendedName>
        <fullName evidence="2">PAS fold-2 domain-containing protein</fullName>
    </recommendedName>
</protein>
<dbReference type="EMBL" id="CP053711">
    <property type="protein sequence ID" value="QKE93691.1"/>
    <property type="molecule type" value="Genomic_DNA"/>
</dbReference>
<dbReference type="SUPFAM" id="SSF55785">
    <property type="entry name" value="PYP-like sensor domain (PAS domain)"/>
    <property type="match status" value="1"/>
</dbReference>
<dbReference type="Pfam" id="PF08446">
    <property type="entry name" value="PAS_2"/>
    <property type="match status" value="1"/>
</dbReference>
<evidence type="ECO:0000313" key="3">
    <source>
        <dbReference type="EMBL" id="QKE93691.1"/>
    </source>
</evidence>
<dbReference type="KEGG" id="lck:HN018_26500"/>
<feature type="compositionally biased region" description="Basic residues" evidence="1">
    <location>
        <begin position="96"/>
        <end position="112"/>
    </location>
</feature>
<keyword evidence="4" id="KW-1185">Reference proteome</keyword>
<reference evidence="3 4" key="1">
    <citation type="journal article" date="2014" name="World J. Microbiol. Biotechnol.">
        <title>Biodiversity and physiological characteristics of Antarctic and Arctic lichens-associated bacteria.</title>
        <authorList>
            <person name="Lee Y.M."/>
            <person name="Kim E.H."/>
            <person name="Lee H.K."/>
            <person name="Hong S.G."/>
        </authorList>
    </citation>
    <scope>NUCLEOTIDE SEQUENCE [LARGE SCALE GENOMIC DNA]</scope>
    <source>
        <strain evidence="3 4">PAMC 26569</strain>
        <plasmid evidence="3">unnamed4</plasmid>
    </source>
</reference>
<dbReference type="Gene3D" id="3.30.450.20">
    <property type="entry name" value="PAS domain"/>
    <property type="match status" value="1"/>
</dbReference>
<dbReference type="RefSeq" id="WP_171837931.1">
    <property type="nucleotide sequence ID" value="NZ_CP053711.1"/>
</dbReference>
<dbReference type="Proteomes" id="UP000500767">
    <property type="component" value="Plasmid unnamed4"/>
</dbReference>
<evidence type="ECO:0000313" key="4">
    <source>
        <dbReference type="Proteomes" id="UP000500767"/>
    </source>
</evidence>
<organism evidence="3 4">
    <name type="scientific">Lichenicola cladoniae</name>
    <dbReference type="NCBI Taxonomy" id="1484109"/>
    <lineage>
        <taxon>Bacteria</taxon>
        <taxon>Pseudomonadati</taxon>
        <taxon>Pseudomonadota</taxon>
        <taxon>Alphaproteobacteria</taxon>
        <taxon>Acetobacterales</taxon>
        <taxon>Acetobacteraceae</taxon>
        <taxon>Lichenicola</taxon>
    </lineage>
</organism>
<evidence type="ECO:0000259" key="2">
    <source>
        <dbReference type="Pfam" id="PF08446"/>
    </source>
</evidence>
<dbReference type="InterPro" id="IPR013654">
    <property type="entry name" value="PAS_2"/>
</dbReference>
<evidence type="ECO:0000256" key="1">
    <source>
        <dbReference type="SAM" id="MobiDB-lite"/>
    </source>
</evidence>
<gene>
    <name evidence="3" type="ORF">HN018_26500</name>
</gene>
<keyword evidence="3" id="KW-0614">Plasmid</keyword>
<feature type="domain" description="PAS fold-2" evidence="2">
    <location>
        <begin position="13"/>
        <end position="73"/>
    </location>
</feature>
<proteinExistence type="predicted"/>
<feature type="region of interest" description="Disordered" evidence="1">
    <location>
        <begin position="90"/>
        <end position="112"/>
    </location>
</feature>